<evidence type="ECO:0000313" key="5">
    <source>
        <dbReference type="EMBL" id="OMJ21549.1"/>
    </source>
</evidence>
<organism evidence="5 6">
    <name type="scientific">Smittium culicis</name>
    <dbReference type="NCBI Taxonomy" id="133412"/>
    <lineage>
        <taxon>Eukaryota</taxon>
        <taxon>Fungi</taxon>
        <taxon>Fungi incertae sedis</taxon>
        <taxon>Zoopagomycota</taxon>
        <taxon>Kickxellomycotina</taxon>
        <taxon>Harpellomycetes</taxon>
        <taxon>Harpellales</taxon>
        <taxon>Legeriomycetaceae</taxon>
        <taxon>Smittium</taxon>
    </lineage>
</organism>
<name>A0A1R1Y3W4_9FUNG</name>
<dbReference type="SUPFAM" id="SSF54928">
    <property type="entry name" value="RNA-binding domain, RBD"/>
    <property type="match status" value="3"/>
</dbReference>
<dbReference type="GO" id="GO:0005634">
    <property type="term" value="C:nucleus"/>
    <property type="evidence" value="ECO:0007669"/>
    <property type="project" value="TreeGrafter"/>
</dbReference>
<dbReference type="InterPro" id="IPR035979">
    <property type="entry name" value="RBD_domain_sf"/>
</dbReference>
<dbReference type="PANTHER" id="PTHR48024">
    <property type="entry name" value="GEO13361P1-RELATED"/>
    <property type="match status" value="1"/>
</dbReference>
<feature type="domain" description="RRM" evidence="4">
    <location>
        <begin position="39"/>
        <end position="118"/>
    </location>
</feature>
<dbReference type="OrthoDB" id="446113at2759"/>
<dbReference type="PANTHER" id="PTHR48024:SF56">
    <property type="entry name" value="HETEROGENEOUS NUCLEAR RIBONUCLEOPROTEIN A0"/>
    <property type="match status" value="1"/>
</dbReference>
<feature type="compositionally biased region" description="Polar residues" evidence="3">
    <location>
        <begin position="414"/>
        <end position="440"/>
    </location>
</feature>
<dbReference type="SMART" id="SM00360">
    <property type="entry name" value="RRM"/>
    <property type="match status" value="3"/>
</dbReference>
<feature type="compositionally biased region" description="Polar residues" evidence="3">
    <location>
        <begin position="450"/>
        <end position="460"/>
    </location>
</feature>
<dbReference type="AlphaFoldDB" id="A0A1R1Y3W4"/>
<evidence type="ECO:0000256" key="2">
    <source>
        <dbReference type="PROSITE-ProRule" id="PRU00176"/>
    </source>
</evidence>
<comment type="caution">
    <text evidence="5">The sequence shown here is derived from an EMBL/GenBank/DDBJ whole genome shotgun (WGS) entry which is preliminary data.</text>
</comment>
<feature type="domain" description="RRM" evidence="4">
    <location>
        <begin position="255"/>
        <end position="327"/>
    </location>
</feature>
<feature type="region of interest" description="Disordered" evidence="3">
    <location>
        <begin position="332"/>
        <end position="460"/>
    </location>
</feature>
<dbReference type="PROSITE" id="PS50102">
    <property type="entry name" value="RRM"/>
    <property type="match status" value="3"/>
</dbReference>
<dbReference type="EMBL" id="LSSM01002477">
    <property type="protein sequence ID" value="OMJ21549.1"/>
    <property type="molecule type" value="Genomic_DNA"/>
</dbReference>
<dbReference type="InterPro" id="IPR012677">
    <property type="entry name" value="Nucleotide-bd_a/b_plait_sf"/>
</dbReference>
<sequence length="460" mass="52105">MSEVNSITESLKEIKLESSSNNLDSLNESQQSQEDAASKTLYVGNLDVRADEQMIFDIFSAVASVTSCKIFKDKHFLKNSVCYGFVEFPDHDSAEAAFKQMDGRKIFDFNIRVNWATGGFSQAQEKVQANFQVYVGDLAPETTEDDVNSAFSGIAGIEFSIYLFFFFFRNFKLITDNVTGESKCYGFINFASRDLAVSFINDSSNLLIKSRPVKINWANNSNSNNRNFANKKFYQNKNQTMDYDTVFNQTSPYNNVVYCGNLASFTQQDHLLRLFIQYGNVTDIRMQPNRGFAFVKMDSHENATTSIVNINGMFLNGKNIICSWGKGNSSDNNNNSNNNGGNNNYGNNNNVNNNYRNRSNYAPRNNYNNYPNNGNNYPNNGNSYPNNGNNYPNNGNNYPNNGNNYPNNGNNYPEQNFYQPPEGNSQNVDGMYRSNYQGYNDGSRYRNAPDSYSNQNQNVE</sequence>
<evidence type="ECO:0000313" key="6">
    <source>
        <dbReference type="Proteomes" id="UP000187429"/>
    </source>
</evidence>
<proteinExistence type="predicted"/>
<evidence type="ECO:0000259" key="4">
    <source>
        <dbReference type="PROSITE" id="PS50102"/>
    </source>
</evidence>
<dbReference type="Gene3D" id="3.30.70.330">
    <property type="match status" value="3"/>
</dbReference>
<dbReference type="InterPro" id="IPR000504">
    <property type="entry name" value="RRM_dom"/>
</dbReference>
<feature type="compositionally biased region" description="Low complexity" evidence="3">
    <location>
        <begin position="332"/>
        <end position="413"/>
    </location>
</feature>
<reference evidence="6" key="1">
    <citation type="submission" date="2017-01" db="EMBL/GenBank/DDBJ databases">
        <authorList>
            <person name="Wang Y."/>
            <person name="White M."/>
            <person name="Kvist S."/>
            <person name="Moncalvo J.-M."/>
        </authorList>
    </citation>
    <scope>NUCLEOTIDE SEQUENCE [LARGE SCALE GENOMIC DNA]</scope>
    <source>
        <strain evidence="6">ID-206-W2</strain>
    </source>
</reference>
<protein>
    <submittedName>
        <fullName evidence="5">Nucleolysin TIA-1 isoform p40</fullName>
    </submittedName>
</protein>
<dbReference type="InterPro" id="IPR050886">
    <property type="entry name" value="RNA-binding_reg"/>
</dbReference>
<dbReference type="GO" id="GO:0003723">
    <property type="term" value="F:RNA binding"/>
    <property type="evidence" value="ECO:0007669"/>
    <property type="project" value="UniProtKB-UniRule"/>
</dbReference>
<accession>A0A1R1Y3W4</accession>
<keyword evidence="6" id="KW-1185">Reference proteome</keyword>
<dbReference type="Proteomes" id="UP000187429">
    <property type="component" value="Unassembled WGS sequence"/>
</dbReference>
<dbReference type="Pfam" id="PF00076">
    <property type="entry name" value="RRM_1"/>
    <property type="match status" value="2"/>
</dbReference>
<evidence type="ECO:0000256" key="1">
    <source>
        <dbReference type="ARBA" id="ARBA00022884"/>
    </source>
</evidence>
<evidence type="ECO:0000256" key="3">
    <source>
        <dbReference type="SAM" id="MobiDB-lite"/>
    </source>
</evidence>
<gene>
    <name evidence="5" type="ORF">AYI69_g5754</name>
</gene>
<keyword evidence="1 2" id="KW-0694">RNA-binding</keyword>
<feature type="domain" description="RRM" evidence="4">
    <location>
        <begin position="131"/>
        <end position="220"/>
    </location>
</feature>